<dbReference type="Gene3D" id="3.90.1150.10">
    <property type="entry name" value="Aspartate Aminotransferase, domain 1"/>
    <property type="match status" value="1"/>
</dbReference>
<dbReference type="Pfam" id="PF00155">
    <property type="entry name" value="Aminotran_1_2"/>
    <property type="match status" value="1"/>
</dbReference>
<proteinExistence type="predicted"/>
<dbReference type="EMBL" id="CP074694">
    <property type="protein sequence ID" value="QVL34379.1"/>
    <property type="molecule type" value="Genomic_DNA"/>
</dbReference>
<evidence type="ECO:0000259" key="5">
    <source>
        <dbReference type="Pfam" id="PF00155"/>
    </source>
</evidence>
<dbReference type="Gene3D" id="3.40.640.10">
    <property type="entry name" value="Type I PLP-dependent aspartate aminotransferase-like (Major domain)"/>
    <property type="match status" value="1"/>
</dbReference>
<keyword evidence="4" id="KW-0663">Pyridoxal phosphate</keyword>
<dbReference type="InterPro" id="IPR015421">
    <property type="entry name" value="PyrdxlP-dep_Trfase_major"/>
</dbReference>
<dbReference type="RefSeq" id="WP_213499349.1">
    <property type="nucleotide sequence ID" value="NZ_CP074694.1"/>
</dbReference>
<keyword evidence="7" id="KW-1185">Reference proteome</keyword>
<evidence type="ECO:0000256" key="2">
    <source>
        <dbReference type="ARBA" id="ARBA00022576"/>
    </source>
</evidence>
<dbReference type="InterPro" id="IPR015422">
    <property type="entry name" value="PyrdxlP-dep_Trfase_small"/>
</dbReference>
<dbReference type="InterPro" id="IPR015424">
    <property type="entry name" value="PyrdxlP-dep_Trfase"/>
</dbReference>
<protein>
    <submittedName>
        <fullName evidence="6">PLP-dependent aminotransferase family protein</fullName>
    </submittedName>
</protein>
<reference evidence="6" key="1">
    <citation type="submission" date="2021-05" db="EMBL/GenBank/DDBJ databases">
        <title>Complete genome sequence of the cellulolytic planctomycete Telmatocola sphagniphila SP2T and characterization of the first cellulase from planctomycetes.</title>
        <authorList>
            <person name="Rakitin A.L."/>
            <person name="Beletsky A.V."/>
            <person name="Naumoff D.G."/>
            <person name="Kulichevskaya I.S."/>
            <person name="Mardanov A.V."/>
            <person name="Ravin N.V."/>
            <person name="Dedysh S.N."/>
        </authorList>
    </citation>
    <scope>NUCLEOTIDE SEQUENCE</scope>
    <source>
        <strain evidence="6">SP2T</strain>
    </source>
</reference>
<dbReference type="GO" id="GO:0030170">
    <property type="term" value="F:pyridoxal phosphate binding"/>
    <property type="evidence" value="ECO:0007669"/>
    <property type="project" value="InterPro"/>
</dbReference>
<accession>A0A8E6BAF4</accession>
<comment type="cofactor">
    <cofactor evidence="1">
        <name>pyridoxal 5'-phosphate</name>
        <dbReference type="ChEBI" id="CHEBI:597326"/>
    </cofactor>
</comment>
<dbReference type="GO" id="GO:1901605">
    <property type="term" value="P:alpha-amino acid metabolic process"/>
    <property type="evidence" value="ECO:0007669"/>
    <property type="project" value="TreeGrafter"/>
</dbReference>
<dbReference type="Proteomes" id="UP000676194">
    <property type="component" value="Chromosome"/>
</dbReference>
<evidence type="ECO:0000256" key="1">
    <source>
        <dbReference type="ARBA" id="ARBA00001933"/>
    </source>
</evidence>
<dbReference type="PANTHER" id="PTHR42790:SF19">
    <property type="entry name" value="KYNURENINE_ALPHA-AMINOADIPATE AMINOTRANSFERASE, MITOCHONDRIAL"/>
    <property type="match status" value="1"/>
</dbReference>
<sequence>MQQSRFGFSEVSKRTPESPISYFMQQAVENQDIISLAAGLVDTGSLPVQEISSALNDILGDPTKAREALQYGTTQGHLPLREKIAKHLASLDKSSTTFSPKDIVVTTGSQQLLYILSEVLIDEGDIVITEAPSYFVYQAVLAGRGAEVVSIPMDEEGMQIHALEERLKQIEAAGNLPRIKIIYTVDYYQNPSGRTLSLARRKELMALMNRWSNRLRAVIVEDAAYRELRFDGPDIPSLKSMDPENKFVVYAGTFSKPCSPGLKSGYALMPTELVRPILIIKANHDFGSSNLTQHTVDRLLENGDYQKHVLELQEVYGKKSRVMLEALESNFAAYPEVTWTKPTGGMFVWLKLPEHISTGLQSEFLKAAMSEGVLYVPGIFAYRGAGPLPDSEMRITYGDASVDRIREGIHRLKKAYLRVKDTKPAPARTASSPKPALV</sequence>
<dbReference type="AlphaFoldDB" id="A0A8E6BAF4"/>
<evidence type="ECO:0000313" key="6">
    <source>
        <dbReference type="EMBL" id="QVL34379.1"/>
    </source>
</evidence>
<keyword evidence="3" id="KW-0808">Transferase</keyword>
<dbReference type="GO" id="GO:0008483">
    <property type="term" value="F:transaminase activity"/>
    <property type="evidence" value="ECO:0007669"/>
    <property type="project" value="UniProtKB-KW"/>
</dbReference>
<dbReference type="InterPro" id="IPR050859">
    <property type="entry name" value="Class-I_PLP-dep_aminotransf"/>
</dbReference>
<dbReference type="PANTHER" id="PTHR42790">
    <property type="entry name" value="AMINOTRANSFERASE"/>
    <property type="match status" value="1"/>
</dbReference>
<name>A0A8E6BAF4_9BACT</name>
<dbReference type="InterPro" id="IPR004839">
    <property type="entry name" value="Aminotransferase_I/II_large"/>
</dbReference>
<evidence type="ECO:0000256" key="3">
    <source>
        <dbReference type="ARBA" id="ARBA00022679"/>
    </source>
</evidence>
<feature type="domain" description="Aminotransferase class I/classII large" evidence="5">
    <location>
        <begin position="32"/>
        <end position="411"/>
    </location>
</feature>
<dbReference type="SUPFAM" id="SSF53383">
    <property type="entry name" value="PLP-dependent transferases"/>
    <property type="match status" value="1"/>
</dbReference>
<organism evidence="6 7">
    <name type="scientific">Telmatocola sphagniphila</name>
    <dbReference type="NCBI Taxonomy" id="1123043"/>
    <lineage>
        <taxon>Bacteria</taxon>
        <taxon>Pseudomonadati</taxon>
        <taxon>Planctomycetota</taxon>
        <taxon>Planctomycetia</taxon>
        <taxon>Gemmatales</taxon>
        <taxon>Gemmataceae</taxon>
    </lineage>
</organism>
<evidence type="ECO:0000256" key="4">
    <source>
        <dbReference type="ARBA" id="ARBA00022898"/>
    </source>
</evidence>
<dbReference type="KEGG" id="tsph:KIH39_10870"/>
<gene>
    <name evidence="6" type="ORF">KIH39_10870</name>
</gene>
<dbReference type="CDD" id="cd00609">
    <property type="entry name" value="AAT_like"/>
    <property type="match status" value="1"/>
</dbReference>
<evidence type="ECO:0000313" key="7">
    <source>
        <dbReference type="Proteomes" id="UP000676194"/>
    </source>
</evidence>
<keyword evidence="2 6" id="KW-0032">Aminotransferase</keyword>